<sequence>MEATKEGKEPKTSQQRSPLSIDVHPRLENRNSVDGFSITQSTDFLNMTHYQNILTGRYDFDLNETINESDCGLPQQERNIAPSYGLDNYFGPFSHFEMTENVGTSSNFHVSPTFDADDYRENITQDEPIDPVNSDDRDLSNYGSPSASDSDDLPNAKESGDNVPLIEASSNDDDFLMLNQSPRPMSMSSFRNHEISYLDHLPDGLDIFGDTHDEYTSQHTWREPKDFMNGVIYIEKGMLFNSKKELQRAVKLPHLKIGGSTLLLNRQRNHGNLFASV</sequence>
<gene>
    <name evidence="2" type="ORF">H5410_006915</name>
</gene>
<name>A0A9J6AB55_SOLCO</name>
<dbReference type="OrthoDB" id="1300224at2759"/>
<comment type="caution">
    <text evidence="2">The sequence shown here is derived from an EMBL/GenBank/DDBJ whole genome shotgun (WGS) entry which is preliminary data.</text>
</comment>
<evidence type="ECO:0000256" key="1">
    <source>
        <dbReference type="SAM" id="MobiDB-lite"/>
    </source>
</evidence>
<dbReference type="AlphaFoldDB" id="A0A9J6AB55"/>
<keyword evidence="3" id="KW-1185">Reference proteome</keyword>
<feature type="compositionally biased region" description="Basic and acidic residues" evidence="1">
    <location>
        <begin position="1"/>
        <end position="11"/>
    </location>
</feature>
<feature type="region of interest" description="Disordered" evidence="1">
    <location>
        <begin position="1"/>
        <end position="25"/>
    </location>
</feature>
<dbReference type="EMBL" id="JACXVP010000002">
    <property type="protein sequence ID" value="KAG5621697.1"/>
    <property type="molecule type" value="Genomic_DNA"/>
</dbReference>
<protein>
    <submittedName>
        <fullName evidence="2">Uncharacterized protein</fullName>
    </submittedName>
</protein>
<proteinExistence type="predicted"/>
<accession>A0A9J6AB55</accession>
<evidence type="ECO:0000313" key="2">
    <source>
        <dbReference type="EMBL" id="KAG5621697.1"/>
    </source>
</evidence>
<evidence type="ECO:0000313" key="3">
    <source>
        <dbReference type="Proteomes" id="UP000824120"/>
    </source>
</evidence>
<organism evidence="2 3">
    <name type="scientific">Solanum commersonii</name>
    <name type="common">Commerson's wild potato</name>
    <name type="synonym">Commerson's nightshade</name>
    <dbReference type="NCBI Taxonomy" id="4109"/>
    <lineage>
        <taxon>Eukaryota</taxon>
        <taxon>Viridiplantae</taxon>
        <taxon>Streptophyta</taxon>
        <taxon>Embryophyta</taxon>
        <taxon>Tracheophyta</taxon>
        <taxon>Spermatophyta</taxon>
        <taxon>Magnoliopsida</taxon>
        <taxon>eudicotyledons</taxon>
        <taxon>Gunneridae</taxon>
        <taxon>Pentapetalae</taxon>
        <taxon>asterids</taxon>
        <taxon>lamiids</taxon>
        <taxon>Solanales</taxon>
        <taxon>Solanaceae</taxon>
        <taxon>Solanoideae</taxon>
        <taxon>Solaneae</taxon>
        <taxon>Solanum</taxon>
    </lineage>
</organism>
<reference evidence="2 3" key="1">
    <citation type="submission" date="2020-09" db="EMBL/GenBank/DDBJ databases">
        <title>De no assembly of potato wild relative species, Solanum commersonii.</title>
        <authorList>
            <person name="Cho K."/>
        </authorList>
    </citation>
    <scope>NUCLEOTIDE SEQUENCE [LARGE SCALE GENOMIC DNA]</scope>
    <source>
        <strain evidence="2">LZ3.2</strain>
        <tissue evidence="2">Leaf</tissue>
    </source>
</reference>
<dbReference type="Proteomes" id="UP000824120">
    <property type="component" value="Chromosome 2"/>
</dbReference>
<feature type="region of interest" description="Disordered" evidence="1">
    <location>
        <begin position="125"/>
        <end position="168"/>
    </location>
</feature>